<feature type="signal peptide" evidence="2">
    <location>
        <begin position="1"/>
        <end position="24"/>
    </location>
</feature>
<dbReference type="Proteomes" id="UP000574769">
    <property type="component" value="Unassembled WGS sequence"/>
</dbReference>
<feature type="region of interest" description="Disordered" evidence="1">
    <location>
        <begin position="26"/>
        <end position="53"/>
    </location>
</feature>
<reference evidence="4 5" key="1">
    <citation type="submission" date="2020-08" db="EMBL/GenBank/DDBJ databases">
        <title>Genomic Encyclopedia of Type Strains, Phase IV (KMG-IV): sequencing the most valuable type-strain genomes for metagenomic binning, comparative biology and taxonomic classification.</title>
        <authorList>
            <person name="Goeker M."/>
        </authorList>
    </citation>
    <scope>NUCLEOTIDE SEQUENCE [LARGE SCALE GENOMIC DNA]</scope>
    <source>
        <strain evidence="4 5">DSM 15867</strain>
    </source>
</reference>
<dbReference type="AlphaFoldDB" id="A0A7W7AI33"/>
<feature type="domain" description="Alginate export" evidence="3">
    <location>
        <begin position="113"/>
        <end position="504"/>
    </location>
</feature>
<name>A0A7W7AI33_9SPHN</name>
<organism evidence="4 5">
    <name type="scientific">Sphingomonas abaci</name>
    <dbReference type="NCBI Taxonomy" id="237611"/>
    <lineage>
        <taxon>Bacteria</taxon>
        <taxon>Pseudomonadati</taxon>
        <taxon>Pseudomonadota</taxon>
        <taxon>Alphaproteobacteria</taxon>
        <taxon>Sphingomonadales</taxon>
        <taxon>Sphingomonadaceae</taxon>
        <taxon>Sphingomonas</taxon>
    </lineage>
</organism>
<keyword evidence="2" id="KW-0732">Signal</keyword>
<evidence type="ECO:0000256" key="2">
    <source>
        <dbReference type="SAM" id="SignalP"/>
    </source>
</evidence>
<feature type="compositionally biased region" description="Low complexity" evidence="1">
    <location>
        <begin position="26"/>
        <end position="37"/>
    </location>
</feature>
<dbReference type="InterPro" id="IPR053728">
    <property type="entry name" value="Alginate_Permeability_Chnl"/>
</dbReference>
<sequence>MPIATRLALATAPLALIAAVPALAESAPPTPTASTAPAPAPQALGPKEGGNQTIASPVQEAYPIEAVGDGVTAGGYNQSRWVEDWTRYRDPAKRDDPLDRLKFIPFDANGNIYLTLSGELRFRVNETTNPNLRDAEAQRQDITRIVGGADLHLGQHVRLFGELAHGGLAGRNLGTITPQMRNDLVVQQSFVDVTGTVAQADVGIRYGRQTFADGPNLLVVPRDNNTIFFVYNGTRAWARAKSVRVDLFDFRTTRLGVGGTGDDISERGRRFSGISGGIVLPKTLFGGSKLYLDPFFWRLRNDNATWGPRTAREERFFYGLHTLGDIGPVNLDWTVNYQGGNYNGRSIDAWLVLLAQNYRIGKSKSAPRVGFHFDYASGGGAYGTGKLRNALAPFGNNIYYSYQLYATPTNLIAFAPTFTFNPLAKLRVSAEYQLSWRDTVTDAVYRANGTAFAGTQLVAGRKIADTARLQAVYTVSPRVSLTGRYEHLMAGPALTNAGYKSSDFLAGWISLRF</sequence>
<evidence type="ECO:0000313" key="5">
    <source>
        <dbReference type="Proteomes" id="UP000574769"/>
    </source>
</evidence>
<dbReference type="EMBL" id="JACHNY010000003">
    <property type="protein sequence ID" value="MBB4617451.1"/>
    <property type="molecule type" value="Genomic_DNA"/>
</dbReference>
<gene>
    <name evidence="4" type="ORF">GGQ96_001579</name>
</gene>
<dbReference type="InterPro" id="IPR025388">
    <property type="entry name" value="Alginate_export_dom"/>
</dbReference>
<evidence type="ECO:0000313" key="4">
    <source>
        <dbReference type="EMBL" id="MBB4617451.1"/>
    </source>
</evidence>
<dbReference type="RefSeq" id="WP_184113313.1">
    <property type="nucleotide sequence ID" value="NZ_JACHNY010000003.1"/>
</dbReference>
<protein>
    <recommendedName>
        <fullName evidence="3">Alginate export domain-containing protein</fullName>
    </recommendedName>
</protein>
<proteinExistence type="predicted"/>
<keyword evidence="5" id="KW-1185">Reference proteome</keyword>
<dbReference type="Pfam" id="PF13372">
    <property type="entry name" value="Alginate_exp"/>
    <property type="match status" value="1"/>
</dbReference>
<evidence type="ECO:0000256" key="1">
    <source>
        <dbReference type="SAM" id="MobiDB-lite"/>
    </source>
</evidence>
<evidence type="ECO:0000259" key="3">
    <source>
        <dbReference type="Pfam" id="PF13372"/>
    </source>
</evidence>
<accession>A0A7W7AI33</accession>
<feature type="chain" id="PRO_5030863418" description="Alginate export domain-containing protein" evidence="2">
    <location>
        <begin position="25"/>
        <end position="513"/>
    </location>
</feature>
<dbReference type="Gene3D" id="2.40.160.100">
    <property type="match status" value="1"/>
</dbReference>
<comment type="caution">
    <text evidence="4">The sequence shown here is derived from an EMBL/GenBank/DDBJ whole genome shotgun (WGS) entry which is preliminary data.</text>
</comment>